<evidence type="ECO:0000313" key="2">
    <source>
        <dbReference type="EMBL" id="CAE1298705.1"/>
    </source>
</evidence>
<name>A0A812DAJ1_ACAPH</name>
<keyword evidence="3" id="KW-1185">Reference proteome</keyword>
<sequence length="325" mass="35927">MRSLLDVRQWPRRLARPANDGFLLARGLMRRASRTVRVAFWLSGPRRPILSSPCGLARRLRVQGHLPAHPWWVPSFPIRGRREPPEGSFCKILLVASRCFRLGPTEVPGSRWPVARRLRYPRLAGAWRKLTTSPISAAAPPEQTLRAPERLEHLVGPFGIRHPVIGQPFLDTRQVRPPPGAAALPRCRAMFHRGDQRIRSARSLDTVASATPRCLASKSSRMAVIRCAAALPPSTASARSHSVSKPHRPIIEIDDPSRNTRSVRSQPDGRAVAGLHQPRAVKSIAIGSSQPCAVRRIDDDELRSVLLIQPLRNASAAARRNAGSI</sequence>
<dbReference type="EMBL" id="CAHIKZ030003317">
    <property type="protein sequence ID" value="CAE1298705.1"/>
    <property type="molecule type" value="Genomic_DNA"/>
</dbReference>
<dbReference type="Proteomes" id="UP000597762">
    <property type="component" value="Unassembled WGS sequence"/>
</dbReference>
<proteinExistence type="predicted"/>
<feature type="region of interest" description="Disordered" evidence="1">
    <location>
        <begin position="236"/>
        <end position="270"/>
    </location>
</feature>
<evidence type="ECO:0000313" key="3">
    <source>
        <dbReference type="Proteomes" id="UP000597762"/>
    </source>
</evidence>
<reference evidence="2" key="1">
    <citation type="submission" date="2021-01" db="EMBL/GenBank/DDBJ databases">
        <authorList>
            <person name="Li R."/>
            <person name="Bekaert M."/>
        </authorList>
    </citation>
    <scope>NUCLEOTIDE SEQUENCE</scope>
    <source>
        <strain evidence="2">Farmed</strain>
    </source>
</reference>
<organism evidence="2 3">
    <name type="scientific">Acanthosepion pharaonis</name>
    <name type="common">Pharaoh cuttlefish</name>
    <name type="synonym">Sepia pharaonis</name>
    <dbReference type="NCBI Taxonomy" id="158019"/>
    <lineage>
        <taxon>Eukaryota</taxon>
        <taxon>Metazoa</taxon>
        <taxon>Spiralia</taxon>
        <taxon>Lophotrochozoa</taxon>
        <taxon>Mollusca</taxon>
        <taxon>Cephalopoda</taxon>
        <taxon>Coleoidea</taxon>
        <taxon>Decapodiformes</taxon>
        <taxon>Sepiida</taxon>
        <taxon>Sepiina</taxon>
        <taxon>Sepiidae</taxon>
        <taxon>Acanthosepion</taxon>
    </lineage>
</organism>
<accession>A0A812DAJ1</accession>
<comment type="caution">
    <text evidence="2">The sequence shown here is derived from an EMBL/GenBank/DDBJ whole genome shotgun (WGS) entry which is preliminary data.</text>
</comment>
<protein>
    <submittedName>
        <fullName evidence="2">Uncharacterized protein</fullName>
    </submittedName>
</protein>
<dbReference type="AlphaFoldDB" id="A0A812DAJ1"/>
<feature type="compositionally biased region" description="Basic and acidic residues" evidence="1">
    <location>
        <begin position="249"/>
        <end position="258"/>
    </location>
</feature>
<gene>
    <name evidence="2" type="ORF">SPHA_52722</name>
</gene>
<evidence type="ECO:0000256" key="1">
    <source>
        <dbReference type="SAM" id="MobiDB-lite"/>
    </source>
</evidence>